<dbReference type="InterPro" id="IPR007712">
    <property type="entry name" value="RelE/ParE_toxin"/>
</dbReference>
<comment type="caution">
    <text evidence="3">The sequence shown here is derived from an EMBL/GenBank/DDBJ whole genome shotgun (WGS) entry which is preliminary data.</text>
</comment>
<reference evidence="3 4" key="1">
    <citation type="journal article" date="2013" name="Genome Biol. Evol.">
        <title>Genomes of Stigonematalean cyanobacteria (subsection V) and the evolution of oxygenic photosynthesis from prokaryotes to plastids.</title>
        <authorList>
            <person name="Dagan T."/>
            <person name="Roettger M."/>
            <person name="Stucken K."/>
            <person name="Landan G."/>
            <person name="Koch R."/>
            <person name="Major P."/>
            <person name="Gould S.B."/>
            <person name="Goremykin V.V."/>
            <person name="Rippka R."/>
            <person name="Tandeau de Marsac N."/>
            <person name="Gugger M."/>
            <person name="Lockhart P.J."/>
            <person name="Allen J.F."/>
            <person name="Brune I."/>
            <person name="Maus I."/>
            <person name="Puhler A."/>
            <person name="Martin W.F."/>
        </authorList>
    </citation>
    <scope>NUCLEOTIDE SEQUENCE [LARGE SCALE GENOMIC DNA]</scope>
    <source>
        <strain evidence="3 4">PCC 7110</strain>
    </source>
</reference>
<gene>
    <name evidence="3" type="ORF">WA1_30040</name>
</gene>
<dbReference type="Pfam" id="PF05016">
    <property type="entry name" value="ParE_toxin"/>
    <property type="match status" value="1"/>
</dbReference>
<feature type="region of interest" description="Disordered" evidence="2">
    <location>
        <begin position="90"/>
        <end position="110"/>
    </location>
</feature>
<keyword evidence="4" id="KW-1185">Reference proteome</keyword>
<feature type="compositionally biased region" description="Polar residues" evidence="2">
    <location>
        <begin position="100"/>
        <end position="110"/>
    </location>
</feature>
<evidence type="ECO:0000256" key="1">
    <source>
        <dbReference type="ARBA" id="ARBA00022649"/>
    </source>
</evidence>
<accession>A0A139X533</accession>
<dbReference type="AlphaFoldDB" id="A0A139X533"/>
<dbReference type="PANTHER" id="PTHR38813">
    <property type="match status" value="1"/>
</dbReference>
<name>A0A139X533_9CYAN</name>
<dbReference type="InterPro" id="IPR052747">
    <property type="entry name" value="TA_system_RelE_toxin"/>
</dbReference>
<proteinExistence type="predicted"/>
<dbReference type="Proteomes" id="UP000076925">
    <property type="component" value="Unassembled WGS sequence"/>
</dbReference>
<evidence type="ECO:0000313" key="3">
    <source>
        <dbReference type="EMBL" id="KYC39795.1"/>
    </source>
</evidence>
<dbReference type="PANTHER" id="PTHR38813:SF1">
    <property type="entry name" value="TOXIN RELE1-RELATED"/>
    <property type="match status" value="1"/>
</dbReference>
<dbReference type="SUPFAM" id="SSF143011">
    <property type="entry name" value="RelE-like"/>
    <property type="match status" value="1"/>
</dbReference>
<sequence>MPYEIILAPEAVEDLRGLRADVRQKVREAIETFLKYEPTKVSKSRIKRLRGMSRPQYRLRVDEIRVFYDVTDETVEILAIVPKLEAETWLAQEGEPDEGSSPSGNSERSI</sequence>
<evidence type="ECO:0000313" key="4">
    <source>
        <dbReference type="Proteomes" id="UP000076925"/>
    </source>
</evidence>
<protein>
    <recommendedName>
        <fullName evidence="5">Type II toxin-antitoxin system RelE/ParE family toxin</fullName>
    </recommendedName>
</protein>
<evidence type="ECO:0000256" key="2">
    <source>
        <dbReference type="SAM" id="MobiDB-lite"/>
    </source>
</evidence>
<dbReference type="OrthoDB" id="582734at2"/>
<dbReference type="Gene3D" id="3.30.2310.20">
    <property type="entry name" value="RelE-like"/>
    <property type="match status" value="1"/>
</dbReference>
<evidence type="ECO:0008006" key="5">
    <source>
        <dbReference type="Google" id="ProtNLM"/>
    </source>
</evidence>
<organism evidence="3 4">
    <name type="scientific">Scytonema hofmannii PCC 7110</name>
    <dbReference type="NCBI Taxonomy" id="128403"/>
    <lineage>
        <taxon>Bacteria</taxon>
        <taxon>Bacillati</taxon>
        <taxon>Cyanobacteriota</taxon>
        <taxon>Cyanophyceae</taxon>
        <taxon>Nostocales</taxon>
        <taxon>Scytonemataceae</taxon>
        <taxon>Scytonema</taxon>
    </lineage>
</organism>
<dbReference type="RefSeq" id="WP_017740635.1">
    <property type="nucleotide sequence ID" value="NZ_KQ976354.1"/>
</dbReference>
<dbReference type="EMBL" id="ANNX02000032">
    <property type="protein sequence ID" value="KYC39795.1"/>
    <property type="molecule type" value="Genomic_DNA"/>
</dbReference>
<keyword evidence="1" id="KW-1277">Toxin-antitoxin system</keyword>
<dbReference type="InterPro" id="IPR035093">
    <property type="entry name" value="RelE/ParE_toxin_dom_sf"/>
</dbReference>